<dbReference type="InterPro" id="IPR046791">
    <property type="entry name" value="Polycystin_dom"/>
</dbReference>
<dbReference type="EMBL" id="GBHO01004171">
    <property type="protein sequence ID" value="JAG39433.1"/>
    <property type="molecule type" value="Transcribed_RNA"/>
</dbReference>
<keyword evidence="7" id="KW-0966">Cell projection</keyword>
<feature type="transmembrane region" description="Helical" evidence="8">
    <location>
        <begin position="93"/>
        <end position="114"/>
    </location>
</feature>
<dbReference type="GO" id="GO:0005262">
    <property type="term" value="F:calcium channel activity"/>
    <property type="evidence" value="ECO:0007669"/>
    <property type="project" value="TreeGrafter"/>
</dbReference>
<feature type="transmembrane region" description="Helical" evidence="8">
    <location>
        <begin position="247"/>
        <end position="272"/>
    </location>
</feature>
<evidence type="ECO:0000256" key="2">
    <source>
        <dbReference type="ARBA" id="ARBA00007200"/>
    </source>
</evidence>
<dbReference type="Gene3D" id="1.20.120.350">
    <property type="entry name" value="Voltage-gated potassium channels. Chain C"/>
    <property type="match status" value="1"/>
</dbReference>
<accession>A0A0A9Z7V2</accession>
<keyword evidence="3 8" id="KW-0812">Transmembrane</keyword>
<evidence type="ECO:0000313" key="12">
    <source>
        <dbReference type="EMBL" id="JAG58776.1"/>
    </source>
</evidence>
<keyword evidence="6" id="KW-0325">Glycoprotein</keyword>
<proteinExistence type="inferred from homology"/>
<dbReference type="Pfam" id="PF08016">
    <property type="entry name" value="PKD_channel"/>
    <property type="match status" value="1"/>
</dbReference>
<reference evidence="11" key="1">
    <citation type="journal article" date="2014" name="PLoS ONE">
        <title>Transcriptome-Based Identification of ABC Transporters in the Western Tarnished Plant Bug Lygus hesperus.</title>
        <authorList>
            <person name="Hull J.J."/>
            <person name="Chaney K."/>
            <person name="Geib S.M."/>
            <person name="Fabrick J.A."/>
            <person name="Brent C.S."/>
            <person name="Walsh D."/>
            <person name="Lavine L.C."/>
        </authorList>
    </citation>
    <scope>NUCLEOTIDE SEQUENCE</scope>
</reference>
<evidence type="ECO:0000259" key="10">
    <source>
        <dbReference type="Pfam" id="PF20519"/>
    </source>
</evidence>
<dbReference type="GO" id="GO:0060170">
    <property type="term" value="C:ciliary membrane"/>
    <property type="evidence" value="ECO:0007669"/>
    <property type="project" value="UniProtKB-SubCell"/>
</dbReference>
<keyword evidence="4 8" id="KW-1133">Transmembrane helix</keyword>
<feature type="transmembrane region" description="Helical" evidence="8">
    <location>
        <begin position="218"/>
        <end position="235"/>
    </location>
</feature>
<evidence type="ECO:0000256" key="8">
    <source>
        <dbReference type="SAM" id="Phobius"/>
    </source>
</evidence>
<name>A0A0A9Z7V2_LYGHE</name>
<feature type="transmembrane region" description="Helical" evidence="8">
    <location>
        <begin position="144"/>
        <end position="163"/>
    </location>
</feature>
<reference evidence="11" key="2">
    <citation type="submission" date="2014-07" db="EMBL/GenBank/DDBJ databases">
        <authorList>
            <person name="Hull J."/>
        </authorList>
    </citation>
    <scope>NUCLEOTIDE SEQUENCE</scope>
</reference>
<dbReference type="Pfam" id="PF20519">
    <property type="entry name" value="Polycystin_dom"/>
    <property type="match status" value="1"/>
</dbReference>
<evidence type="ECO:0000256" key="5">
    <source>
        <dbReference type="ARBA" id="ARBA00023136"/>
    </source>
</evidence>
<dbReference type="PANTHER" id="PTHR10877">
    <property type="entry name" value="POLYCYSTIN FAMILY MEMBER"/>
    <property type="match status" value="1"/>
</dbReference>
<organism evidence="11">
    <name type="scientific">Lygus hesperus</name>
    <name type="common">Western plant bug</name>
    <dbReference type="NCBI Taxonomy" id="30085"/>
    <lineage>
        <taxon>Eukaryota</taxon>
        <taxon>Metazoa</taxon>
        <taxon>Ecdysozoa</taxon>
        <taxon>Arthropoda</taxon>
        <taxon>Hexapoda</taxon>
        <taxon>Insecta</taxon>
        <taxon>Pterygota</taxon>
        <taxon>Neoptera</taxon>
        <taxon>Paraneoptera</taxon>
        <taxon>Hemiptera</taxon>
        <taxon>Heteroptera</taxon>
        <taxon>Panheteroptera</taxon>
        <taxon>Cimicomorpha</taxon>
        <taxon>Miridae</taxon>
        <taxon>Mirini</taxon>
        <taxon>Lygus</taxon>
    </lineage>
</organism>
<feature type="transmembrane region" description="Helical" evidence="8">
    <location>
        <begin position="287"/>
        <end position="305"/>
    </location>
</feature>
<feature type="domain" description="Polycystin" evidence="10">
    <location>
        <begin position="2"/>
        <end position="46"/>
    </location>
</feature>
<dbReference type="EMBL" id="GBRD01007045">
    <property type="protein sequence ID" value="JAG58776.1"/>
    <property type="molecule type" value="Transcribed_RNA"/>
</dbReference>
<evidence type="ECO:0000256" key="7">
    <source>
        <dbReference type="ARBA" id="ARBA00023273"/>
    </source>
</evidence>
<feature type="domain" description="Polycystin cation channel PKD1/PKD2" evidence="9">
    <location>
        <begin position="49"/>
        <end position="273"/>
    </location>
</feature>
<sequence>MGTRAVIIDFTIFTPSTNLFLVGKMIFEVLPTGGIKTKSYFTALKLFNYLTPWDLFIMSCQVMFIVFTVYFTFEESQQVWVLGEEYLANWWNILDIIVISLSYITIFFGIWRFTHTLNTVEFELEKMNSIEPANFDTALLYENLFTMSGSFLIFVACLKLFKFTSLYKSVTLIIGAIGEVVTELFMVICMTFILISGFAICALVLFGSHVDGFRNFSTSFYSLISIFAGSLDYYAECKYSHSIGAPIFFAVYIPIAGVMFISVFVALIVYGYHCADVAMQLRPDTPFLSDLMWGFFMEILVFLRMRDTIKKLKMRKMIYQNNQDYDSFVRILKRRGWQGIELQLFLKTNGLERGDPITLEQLSELYNEFCLRNNLFVEVEDHDAIYLQLEKVEKLFEFCDQTIVDIMTKVDLLANHLLQDDSKRRFRFDPNV</sequence>
<dbReference type="InterPro" id="IPR051223">
    <property type="entry name" value="Polycystin"/>
</dbReference>
<dbReference type="InterPro" id="IPR003915">
    <property type="entry name" value="PKD_2"/>
</dbReference>
<protein>
    <submittedName>
        <fullName evidence="11">Polycystin-2</fullName>
    </submittedName>
</protein>
<dbReference type="AlphaFoldDB" id="A0A0A9Z7V2"/>
<dbReference type="Gene3D" id="1.10.287.70">
    <property type="match status" value="1"/>
</dbReference>
<dbReference type="InterPro" id="IPR027359">
    <property type="entry name" value="Volt_channel_dom_sf"/>
</dbReference>
<dbReference type="PANTHER" id="PTHR10877:SF183">
    <property type="entry name" value="AT14535P-RELATED"/>
    <property type="match status" value="1"/>
</dbReference>
<dbReference type="GO" id="GO:0050982">
    <property type="term" value="P:detection of mechanical stimulus"/>
    <property type="evidence" value="ECO:0007669"/>
    <property type="project" value="TreeGrafter"/>
</dbReference>
<dbReference type="GO" id="GO:0005509">
    <property type="term" value="F:calcium ion binding"/>
    <property type="evidence" value="ECO:0007669"/>
    <property type="project" value="InterPro"/>
</dbReference>
<dbReference type="PRINTS" id="PR01433">
    <property type="entry name" value="POLYCYSTIN2"/>
</dbReference>
<feature type="transmembrane region" description="Helical" evidence="8">
    <location>
        <begin position="184"/>
        <end position="206"/>
    </location>
</feature>
<dbReference type="InterPro" id="IPR013122">
    <property type="entry name" value="PKD1_2_channel"/>
</dbReference>
<gene>
    <name evidence="11" type="primary">PKD2_7</name>
    <name evidence="11" type="ORF">CM83_4265</name>
</gene>
<evidence type="ECO:0000259" key="9">
    <source>
        <dbReference type="Pfam" id="PF08016"/>
    </source>
</evidence>
<evidence type="ECO:0000313" key="11">
    <source>
        <dbReference type="EMBL" id="JAG39433.1"/>
    </source>
</evidence>
<evidence type="ECO:0000256" key="1">
    <source>
        <dbReference type="ARBA" id="ARBA00004272"/>
    </source>
</evidence>
<reference evidence="12" key="3">
    <citation type="submission" date="2014-09" db="EMBL/GenBank/DDBJ databases">
        <authorList>
            <person name="Magalhaes I.L.F."/>
            <person name="Oliveira U."/>
            <person name="Santos F.R."/>
            <person name="Vidigal T.H.D.A."/>
            <person name="Brescovit A.D."/>
            <person name="Santos A.J."/>
        </authorList>
    </citation>
    <scope>NUCLEOTIDE SEQUENCE</scope>
</reference>
<keyword evidence="5 8" id="KW-0472">Membrane</keyword>
<comment type="similarity">
    <text evidence="2">Belongs to the polycystin family.</text>
</comment>
<evidence type="ECO:0000256" key="3">
    <source>
        <dbReference type="ARBA" id="ARBA00022692"/>
    </source>
</evidence>
<comment type="subcellular location">
    <subcellularLocation>
        <location evidence="1">Cell projection</location>
        <location evidence="1">Cilium membrane</location>
        <topology evidence="1">Multi-pass membrane protein</topology>
    </subcellularLocation>
</comment>
<feature type="transmembrane region" description="Helical" evidence="8">
    <location>
        <begin position="55"/>
        <end position="73"/>
    </location>
</feature>
<evidence type="ECO:0000256" key="4">
    <source>
        <dbReference type="ARBA" id="ARBA00022989"/>
    </source>
</evidence>
<evidence type="ECO:0000256" key="6">
    <source>
        <dbReference type="ARBA" id="ARBA00023180"/>
    </source>
</evidence>